<dbReference type="EMBL" id="JACHDO010000001">
    <property type="protein sequence ID" value="MBB5492433.1"/>
    <property type="molecule type" value="Genomic_DNA"/>
</dbReference>
<sequence>MQAEWHKSSYSGGTNDCVEARESAHGADVRDTQHREAGHLSFPIAEWTTLVGDLRTNR</sequence>
<evidence type="ECO:0000259" key="2">
    <source>
        <dbReference type="Pfam" id="PF04149"/>
    </source>
</evidence>
<keyword evidence="4" id="KW-1185">Reference proteome</keyword>
<dbReference type="Proteomes" id="UP000579647">
    <property type="component" value="Unassembled WGS sequence"/>
</dbReference>
<evidence type="ECO:0000256" key="1">
    <source>
        <dbReference type="SAM" id="MobiDB-lite"/>
    </source>
</evidence>
<evidence type="ECO:0000313" key="4">
    <source>
        <dbReference type="Proteomes" id="UP000579647"/>
    </source>
</evidence>
<dbReference type="RefSeq" id="WP_184365887.1">
    <property type="nucleotide sequence ID" value="NZ_BAAAKM010000050.1"/>
</dbReference>
<protein>
    <recommendedName>
        <fullName evidence="2">DUF397 domain-containing protein</fullName>
    </recommendedName>
</protein>
<gene>
    <name evidence="3" type="ORF">HNR07_003570</name>
</gene>
<name>A0A840WAL1_9ACTN</name>
<reference evidence="3 4" key="1">
    <citation type="submission" date="2020-08" db="EMBL/GenBank/DDBJ databases">
        <title>Sequencing the genomes of 1000 actinobacteria strains.</title>
        <authorList>
            <person name="Klenk H.-P."/>
        </authorList>
    </citation>
    <scope>NUCLEOTIDE SEQUENCE [LARGE SCALE GENOMIC DNA]</scope>
    <source>
        <strain evidence="3 4">DSM 44598</strain>
    </source>
</reference>
<feature type="region of interest" description="Disordered" evidence="1">
    <location>
        <begin position="1"/>
        <end position="34"/>
    </location>
</feature>
<organism evidence="3 4">
    <name type="scientific">Nocardiopsis metallicus</name>
    <dbReference type="NCBI Taxonomy" id="179819"/>
    <lineage>
        <taxon>Bacteria</taxon>
        <taxon>Bacillati</taxon>
        <taxon>Actinomycetota</taxon>
        <taxon>Actinomycetes</taxon>
        <taxon>Streptosporangiales</taxon>
        <taxon>Nocardiopsidaceae</taxon>
        <taxon>Nocardiopsis</taxon>
    </lineage>
</organism>
<dbReference type="Pfam" id="PF04149">
    <property type="entry name" value="DUF397"/>
    <property type="match status" value="1"/>
</dbReference>
<feature type="compositionally biased region" description="Basic and acidic residues" evidence="1">
    <location>
        <begin position="18"/>
        <end position="34"/>
    </location>
</feature>
<dbReference type="InterPro" id="IPR007278">
    <property type="entry name" value="DUF397"/>
</dbReference>
<accession>A0A840WAL1</accession>
<comment type="caution">
    <text evidence="3">The sequence shown here is derived from an EMBL/GenBank/DDBJ whole genome shotgun (WGS) entry which is preliminary data.</text>
</comment>
<feature type="domain" description="DUF397" evidence="2">
    <location>
        <begin position="3"/>
        <end position="55"/>
    </location>
</feature>
<proteinExistence type="predicted"/>
<dbReference type="AlphaFoldDB" id="A0A840WAL1"/>
<evidence type="ECO:0000313" key="3">
    <source>
        <dbReference type="EMBL" id="MBB5492433.1"/>
    </source>
</evidence>